<evidence type="ECO:0008006" key="3">
    <source>
        <dbReference type="Google" id="ProtNLM"/>
    </source>
</evidence>
<evidence type="ECO:0000313" key="2">
    <source>
        <dbReference type="Proteomes" id="UP001271792"/>
    </source>
</evidence>
<name>A0ABU4TZL6_9PSEU</name>
<dbReference type="EMBL" id="JAXAVV010000017">
    <property type="protein sequence ID" value="MDX8053696.1"/>
    <property type="molecule type" value="Genomic_DNA"/>
</dbReference>
<dbReference type="RefSeq" id="WP_319987503.1">
    <property type="nucleotide sequence ID" value="NZ_JAXAVV010000017.1"/>
</dbReference>
<reference evidence="1 2" key="1">
    <citation type="submission" date="2023-11" db="EMBL/GenBank/DDBJ databases">
        <title>Lentzea sokolovensis, sp. nov., Lentzea kristufkii, sp. nov., and Lentzea miocenensis, sp. nov., rare actinobacteria from Sokolov Coal Basin, Miocene lacustrine sediment, Czech Republic.</title>
        <authorList>
            <person name="Lara A."/>
            <person name="Kotroba L."/>
            <person name="Nouioui I."/>
            <person name="Neumann-Schaal M."/>
            <person name="Mast Y."/>
            <person name="Chronakova A."/>
        </authorList>
    </citation>
    <scope>NUCLEOTIDE SEQUENCE [LARGE SCALE GENOMIC DNA]</scope>
    <source>
        <strain evidence="1 2">BCCO 10_0798</strain>
    </source>
</reference>
<sequence length="155" mass="17001">MTVAAFVISCFGLLVACVAAWYGRGQKRAAERSAEEAKRSADAAVALAEVDAARRAEEVAESERKRVRFVLEHHDGDVYLLQNVGTDSAYGVHIDTGGMGDQDEVVDFDEFQADSEHRLFLAVTFDGGQADHVVVTWHHTEDRSDKPRSVKLLGP</sequence>
<comment type="caution">
    <text evidence="1">The sequence shown here is derived from an EMBL/GenBank/DDBJ whole genome shotgun (WGS) entry which is preliminary data.</text>
</comment>
<protein>
    <recommendedName>
        <fullName evidence="3">Secreted protein</fullName>
    </recommendedName>
</protein>
<proteinExistence type="predicted"/>
<organism evidence="1 2">
    <name type="scientific">Lentzea kristufekii</name>
    <dbReference type="NCBI Taxonomy" id="3095430"/>
    <lineage>
        <taxon>Bacteria</taxon>
        <taxon>Bacillati</taxon>
        <taxon>Actinomycetota</taxon>
        <taxon>Actinomycetes</taxon>
        <taxon>Pseudonocardiales</taxon>
        <taxon>Pseudonocardiaceae</taxon>
        <taxon>Lentzea</taxon>
    </lineage>
</organism>
<accession>A0ABU4TZL6</accession>
<keyword evidence="2" id="KW-1185">Reference proteome</keyword>
<evidence type="ECO:0000313" key="1">
    <source>
        <dbReference type="EMBL" id="MDX8053696.1"/>
    </source>
</evidence>
<gene>
    <name evidence="1" type="ORF">SK571_30360</name>
</gene>
<dbReference type="Proteomes" id="UP001271792">
    <property type="component" value="Unassembled WGS sequence"/>
</dbReference>